<evidence type="ECO:0000256" key="2">
    <source>
        <dbReference type="ARBA" id="ARBA00004604"/>
    </source>
</evidence>
<dbReference type="PROSITE" id="PS50102">
    <property type="entry name" value="RRM"/>
    <property type="match status" value="2"/>
</dbReference>
<evidence type="ECO:0000256" key="7">
    <source>
        <dbReference type="PROSITE-ProRule" id="PRU00176"/>
    </source>
</evidence>
<dbReference type="GO" id="GO:0019843">
    <property type="term" value="F:rRNA binding"/>
    <property type="evidence" value="ECO:0007669"/>
    <property type="project" value="TreeGrafter"/>
</dbReference>
<dbReference type="GO" id="GO:0005730">
    <property type="term" value="C:nucleolus"/>
    <property type="evidence" value="ECO:0007669"/>
    <property type="project" value="UniProtKB-SubCell"/>
</dbReference>
<proteinExistence type="inferred from homology"/>
<protein>
    <recommendedName>
        <fullName evidence="4">Nucleolar protein 12</fullName>
    </recommendedName>
</protein>
<dbReference type="InterPro" id="IPR000504">
    <property type="entry name" value="RRM_dom"/>
</dbReference>
<comment type="similarity">
    <text evidence="3">Belongs to the RRM RBM34 family.</text>
</comment>
<dbReference type="RefSeq" id="XP_040747737.1">
    <property type="nucleotide sequence ID" value="XM_040890041.1"/>
</dbReference>
<feature type="compositionally biased region" description="Basic residues" evidence="8">
    <location>
        <begin position="50"/>
        <end position="64"/>
    </location>
</feature>
<evidence type="ECO:0000256" key="1">
    <source>
        <dbReference type="ARBA" id="ARBA00002475"/>
    </source>
</evidence>
<keyword evidence="11" id="KW-1185">Reference proteome</keyword>
<feature type="domain" description="RRM" evidence="9">
    <location>
        <begin position="110"/>
        <end position="208"/>
    </location>
</feature>
<dbReference type="GeneID" id="63806689"/>
<evidence type="ECO:0000259" key="9">
    <source>
        <dbReference type="PROSITE" id="PS50102"/>
    </source>
</evidence>
<dbReference type="AlphaFoldDB" id="A0A1Y1WMU2"/>
<evidence type="ECO:0000256" key="5">
    <source>
        <dbReference type="ARBA" id="ARBA00022884"/>
    </source>
</evidence>
<comment type="function">
    <text evidence="1">Involved in pre-25S rRNA processing.</text>
</comment>
<accession>A0A1Y1WMU2</accession>
<evidence type="ECO:0000256" key="6">
    <source>
        <dbReference type="ARBA" id="ARBA00023242"/>
    </source>
</evidence>
<dbReference type="PANTHER" id="PTHR23236:SF25">
    <property type="entry name" value="RNA-BINDING PROTEIN 34"/>
    <property type="match status" value="1"/>
</dbReference>
<evidence type="ECO:0000256" key="3">
    <source>
        <dbReference type="ARBA" id="ARBA00007077"/>
    </source>
</evidence>
<dbReference type="SUPFAM" id="SSF54928">
    <property type="entry name" value="RNA-binding domain, RBD"/>
    <property type="match status" value="1"/>
</dbReference>
<evidence type="ECO:0000256" key="8">
    <source>
        <dbReference type="SAM" id="MobiDB-lite"/>
    </source>
</evidence>
<feature type="region of interest" description="Disordered" evidence="8">
    <location>
        <begin position="32"/>
        <end position="78"/>
    </location>
</feature>
<sequence>MSAFKSGELSSLLVGEAKKSAAINTQLDDLFKNAPPKVAAKPVVSNPIPIKKKKPRKEKKRKHAQTAETPEDSIRTAKSRRARQAKAQQASRKKKQLLGRMPRDAEVVGRTAFFGNVTVAAITDKKVYNELRSLCEQFGKIKSVRFRSISFSDMLPRKLAFIQGKFHSERQVCNAYVEFVETAAAEKCIGLNGNIFHDHHLRVDLAGNEKSHDMKRSVFIGNLDFEAEEEDLWRHFGTCGSVENVRVVRDATTNLGKGFAYVQFVDRATRASEKAIKETKRANAKAAAKTTMARRGKGKNVGAPVAGVFEGTRSAKGDKPSAKKRRTVRSKAFAEKRLNTEKSAGPKDRPSLHWPLAGASPVGIGAEAVTGKARAAGNGNAALRCCAWKRCALVLQAFLPAFSYNNSQNKSVQDARSRENTVYINSKDSSATNVQGNSNTNLNYVGPV</sequence>
<dbReference type="PANTHER" id="PTHR23236">
    <property type="entry name" value="EUKARYOTIC TRANSLATION INITIATION FACTOR 4B/4H"/>
    <property type="match status" value="1"/>
</dbReference>
<reference evidence="10 11" key="1">
    <citation type="submission" date="2016-07" db="EMBL/GenBank/DDBJ databases">
        <title>Pervasive Adenine N6-methylation of Active Genes in Fungi.</title>
        <authorList>
            <consortium name="DOE Joint Genome Institute"/>
            <person name="Mondo S.J."/>
            <person name="Dannebaum R.O."/>
            <person name="Kuo R.C."/>
            <person name="Labutti K."/>
            <person name="Haridas S."/>
            <person name="Kuo A."/>
            <person name="Salamov A."/>
            <person name="Ahrendt S.R."/>
            <person name="Lipzen A."/>
            <person name="Sullivan W."/>
            <person name="Andreopoulos W.B."/>
            <person name="Clum A."/>
            <person name="Lindquist E."/>
            <person name="Daum C."/>
            <person name="Ramamoorthy G.K."/>
            <person name="Gryganskyi A."/>
            <person name="Culley D."/>
            <person name="Magnuson J.K."/>
            <person name="James T.Y."/>
            <person name="O'Malley M.A."/>
            <person name="Stajich J.E."/>
            <person name="Spatafora J.W."/>
            <person name="Visel A."/>
            <person name="Grigoriev I.V."/>
        </authorList>
    </citation>
    <scope>NUCLEOTIDE SEQUENCE [LARGE SCALE GENOMIC DNA]</scope>
    <source>
        <strain evidence="10 11">ATCC 12442</strain>
    </source>
</reference>
<dbReference type="STRING" id="61395.A0A1Y1WMU2"/>
<keyword evidence="6" id="KW-0539">Nucleus</keyword>
<comment type="subcellular location">
    <subcellularLocation>
        <location evidence="2">Nucleus</location>
        <location evidence="2">Nucleolus</location>
    </subcellularLocation>
</comment>
<evidence type="ECO:0000313" key="11">
    <source>
        <dbReference type="Proteomes" id="UP000193922"/>
    </source>
</evidence>
<dbReference type="Proteomes" id="UP000193922">
    <property type="component" value="Unassembled WGS sequence"/>
</dbReference>
<dbReference type="SMART" id="SM00360">
    <property type="entry name" value="RRM"/>
    <property type="match status" value="2"/>
</dbReference>
<dbReference type="InterPro" id="IPR012677">
    <property type="entry name" value="Nucleotide-bd_a/b_plait_sf"/>
</dbReference>
<feature type="region of interest" description="Disordered" evidence="8">
    <location>
        <begin position="429"/>
        <end position="448"/>
    </location>
</feature>
<name>A0A1Y1WMU2_9FUNG</name>
<keyword evidence="5 7" id="KW-0694">RNA-binding</keyword>
<dbReference type="GO" id="GO:0000463">
    <property type="term" value="P:maturation of LSU-rRNA from tricistronic rRNA transcript (SSU-rRNA, 5.8S rRNA, LSU-rRNA)"/>
    <property type="evidence" value="ECO:0007669"/>
    <property type="project" value="TreeGrafter"/>
</dbReference>
<dbReference type="Gene3D" id="3.30.70.330">
    <property type="match status" value="2"/>
</dbReference>
<evidence type="ECO:0000256" key="4">
    <source>
        <dbReference type="ARBA" id="ARBA00015520"/>
    </source>
</evidence>
<dbReference type="OrthoDB" id="442677at2759"/>
<feature type="compositionally biased region" description="Basic and acidic residues" evidence="8">
    <location>
        <begin position="332"/>
        <end position="351"/>
    </location>
</feature>
<feature type="domain" description="RRM" evidence="9">
    <location>
        <begin position="216"/>
        <end position="266"/>
    </location>
</feature>
<comment type="caution">
    <text evidence="10">The sequence shown here is derived from an EMBL/GenBank/DDBJ whole genome shotgun (WGS) entry which is preliminary data.</text>
</comment>
<dbReference type="EMBL" id="MCFD01000001">
    <property type="protein sequence ID" value="ORX74526.1"/>
    <property type="molecule type" value="Genomic_DNA"/>
</dbReference>
<feature type="region of interest" description="Disordered" evidence="8">
    <location>
        <begin position="311"/>
        <end position="353"/>
    </location>
</feature>
<evidence type="ECO:0000313" key="10">
    <source>
        <dbReference type="EMBL" id="ORX74526.1"/>
    </source>
</evidence>
<dbReference type="InterPro" id="IPR035979">
    <property type="entry name" value="RBD_domain_sf"/>
</dbReference>
<organism evidence="10 11">
    <name type="scientific">Linderina pennispora</name>
    <dbReference type="NCBI Taxonomy" id="61395"/>
    <lineage>
        <taxon>Eukaryota</taxon>
        <taxon>Fungi</taxon>
        <taxon>Fungi incertae sedis</taxon>
        <taxon>Zoopagomycota</taxon>
        <taxon>Kickxellomycotina</taxon>
        <taxon>Kickxellomycetes</taxon>
        <taxon>Kickxellales</taxon>
        <taxon>Kickxellaceae</taxon>
        <taxon>Linderina</taxon>
    </lineage>
</organism>
<gene>
    <name evidence="10" type="ORF">DL89DRAFT_290061</name>
</gene>
<dbReference type="Pfam" id="PF00076">
    <property type="entry name" value="RRM_1"/>
    <property type="match status" value="1"/>
</dbReference>